<evidence type="ECO:0000313" key="1">
    <source>
        <dbReference type="EMBL" id="EKC21295.1"/>
    </source>
</evidence>
<dbReference type="InParanoid" id="K1PXU4"/>
<proteinExistence type="predicted"/>
<dbReference type="AlphaFoldDB" id="K1PXU4"/>
<dbReference type="EMBL" id="JH817274">
    <property type="protein sequence ID" value="EKC21295.1"/>
    <property type="molecule type" value="Genomic_DNA"/>
</dbReference>
<organism evidence="1">
    <name type="scientific">Magallana gigas</name>
    <name type="common">Pacific oyster</name>
    <name type="synonym">Crassostrea gigas</name>
    <dbReference type="NCBI Taxonomy" id="29159"/>
    <lineage>
        <taxon>Eukaryota</taxon>
        <taxon>Metazoa</taxon>
        <taxon>Spiralia</taxon>
        <taxon>Lophotrochozoa</taxon>
        <taxon>Mollusca</taxon>
        <taxon>Bivalvia</taxon>
        <taxon>Autobranchia</taxon>
        <taxon>Pteriomorphia</taxon>
        <taxon>Ostreida</taxon>
        <taxon>Ostreoidea</taxon>
        <taxon>Ostreidae</taxon>
        <taxon>Magallana</taxon>
    </lineage>
</organism>
<sequence length="209" mass="23787">MSCIKTFLELQKQRKTGRTKSPKKDQKTKLTRRLYVGWKHSIRAGVYKLISASKGGGQQIVDFNKDLTLNQLISEITDIVFPNGMSEAQDLRLDALDVHLASFSGSPIQETDENGESFTVGNYFRKMKSTPVRIYLHTELKSFKRPTNGEASCGVITALESDEEDTGTPTVTFPRLKRRRLNIIEVDIKRRRILPITCTFKELLGYLIF</sequence>
<dbReference type="HOGENOM" id="CLU_1316552_0_0_1"/>
<accession>K1PXU4</accession>
<protein>
    <submittedName>
        <fullName evidence="1">Uncharacterized protein</fullName>
    </submittedName>
</protein>
<gene>
    <name evidence="1" type="ORF">CGI_10004152</name>
</gene>
<name>K1PXU4_MAGGI</name>
<reference evidence="1" key="1">
    <citation type="journal article" date="2012" name="Nature">
        <title>The oyster genome reveals stress adaptation and complexity of shell formation.</title>
        <authorList>
            <person name="Zhang G."/>
            <person name="Fang X."/>
            <person name="Guo X."/>
            <person name="Li L."/>
            <person name="Luo R."/>
            <person name="Xu F."/>
            <person name="Yang P."/>
            <person name="Zhang L."/>
            <person name="Wang X."/>
            <person name="Qi H."/>
            <person name="Xiong Z."/>
            <person name="Que H."/>
            <person name="Xie Y."/>
            <person name="Holland P.W."/>
            <person name="Paps J."/>
            <person name="Zhu Y."/>
            <person name="Wu F."/>
            <person name="Chen Y."/>
            <person name="Wang J."/>
            <person name="Peng C."/>
            <person name="Meng J."/>
            <person name="Yang L."/>
            <person name="Liu J."/>
            <person name="Wen B."/>
            <person name="Zhang N."/>
            <person name="Huang Z."/>
            <person name="Zhu Q."/>
            <person name="Feng Y."/>
            <person name="Mount A."/>
            <person name="Hedgecock D."/>
            <person name="Xu Z."/>
            <person name="Liu Y."/>
            <person name="Domazet-Loso T."/>
            <person name="Du Y."/>
            <person name="Sun X."/>
            <person name="Zhang S."/>
            <person name="Liu B."/>
            <person name="Cheng P."/>
            <person name="Jiang X."/>
            <person name="Li J."/>
            <person name="Fan D."/>
            <person name="Wang W."/>
            <person name="Fu W."/>
            <person name="Wang T."/>
            <person name="Wang B."/>
            <person name="Zhang J."/>
            <person name="Peng Z."/>
            <person name="Li Y."/>
            <person name="Li N."/>
            <person name="Wang J."/>
            <person name="Chen M."/>
            <person name="He Y."/>
            <person name="Tan F."/>
            <person name="Song X."/>
            <person name="Zheng Q."/>
            <person name="Huang R."/>
            <person name="Yang H."/>
            <person name="Du X."/>
            <person name="Chen L."/>
            <person name="Yang M."/>
            <person name="Gaffney P.M."/>
            <person name="Wang S."/>
            <person name="Luo L."/>
            <person name="She Z."/>
            <person name="Ming Y."/>
            <person name="Huang W."/>
            <person name="Zhang S."/>
            <person name="Huang B."/>
            <person name="Zhang Y."/>
            <person name="Qu T."/>
            <person name="Ni P."/>
            <person name="Miao G."/>
            <person name="Wang J."/>
            <person name="Wang Q."/>
            <person name="Steinberg C.E."/>
            <person name="Wang H."/>
            <person name="Li N."/>
            <person name="Qian L."/>
            <person name="Zhang G."/>
            <person name="Li Y."/>
            <person name="Yang H."/>
            <person name="Liu X."/>
            <person name="Wang J."/>
            <person name="Yin Y."/>
            <person name="Wang J."/>
        </authorList>
    </citation>
    <scope>NUCLEOTIDE SEQUENCE [LARGE SCALE GENOMIC DNA]</scope>
    <source>
        <strain evidence="1">05x7-T-G4-1.051#20</strain>
    </source>
</reference>